<accession>A0ACC1PLD2</accession>
<evidence type="ECO:0000313" key="1">
    <source>
        <dbReference type="EMBL" id="KAJ2995769.1"/>
    </source>
</evidence>
<comment type="caution">
    <text evidence="1">The sequence shown here is derived from an EMBL/GenBank/DDBJ whole genome shotgun (WGS) entry which is preliminary data.</text>
</comment>
<dbReference type="Proteomes" id="UP001143856">
    <property type="component" value="Unassembled WGS sequence"/>
</dbReference>
<reference evidence="1" key="1">
    <citation type="submission" date="2022-10" db="EMBL/GenBank/DDBJ databases">
        <title>Genome Sequence of Xylaria curta.</title>
        <authorList>
            <person name="Buettner E."/>
        </authorList>
    </citation>
    <scope>NUCLEOTIDE SEQUENCE</scope>
    <source>
        <strain evidence="1">Babe10</strain>
    </source>
</reference>
<sequence>MQNVDTISNIRRSGAPWRLDALLVTTSIKFHATDQRDKIYGLLGLAAESRDPTQMSNALLPNYKLEVIEIYTKVAHFFIQEYKSLSVLTRASGVSDDMSWAQRKHRFELLPSWVPNWCDYSVLEREVARFLSWLNRPNTADAVTLGFPKHYNASYGLPVKLFGCSDPSVLRLSGLKVDRITGTTQFEDETLNFREFDRGSACLQLWKVALPFLLQGRPIADWIGPWIKTTTAEQHLICGRTAEQIFKDGSAYLYNVLSSGTCHQLHLADDRETRGRLRELSTGGDAEVYAALVSRRCGAYIYR</sequence>
<dbReference type="EMBL" id="JAPDGR010000121">
    <property type="protein sequence ID" value="KAJ2995769.1"/>
    <property type="molecule type" value="Genomic_DNA"/>
</dbReference>
<keyword evidence="2" id="KW-1185">Reference proteome</keyword>
<evidence type="ECO:0000313" key="2">
    <source>
        <dbReference type="Proteomes" id="UP001143856"/>
    </source>
</evidence>
<protein>
    <submittedName>
        <fullName evidence="1">Uncharacterized protein</fullName>
    </submittedName>
</protein>
<name>A0ACC1PLD2_9PEZI</name>
<organism evidence="1 2">
    <name type="scientific">Xylaria curta</name>
    <dbReference type="NCBI Taxonomy" id="42375"/>
    <lineage>
        <taxon>Eukaryota</taxon>
        <taxon>Fungi</taxon>
        <taxon>Dikarya</taxon>
        <taxon>Ascomycota</taxon>
        <taxon>Pezizomycotina</taxon>
        <taxon>Sordariomycetes</taxon>
        <taxon>Xylariomycetidae</taxon>
        <taxon>Xylariales</taxon>
        <taxon>Xylariaceae</taxon>
        <taxon>Xylaria</taxon>
    </lineage>
</organism>
<gene>
    <name evidence="1" type="ORF">NUW58_g1177</name>
</gene>
<proteinExistence type="predicted"/>